<dbReference type="AlphaFoldDB" id="A0A0A1TXI3"/>
<dbReference type="GO" id="GO:0015643">
    <property type="term" value="F:toxic substance binding"/>
    <property type="evidence" value="ECO:0007669"/>
    <property type="project" value="InterPro"/>
</dbReference>
<keyword evidence="8" id="KW-1185">Reference proteome</keyword>
<evidence type="ECO:0000313" key="8">
    <source>
        <dbReference type="Proteomes" id="UP000014680"/>
    </source>
</evidence>
<dbReference type="KEGG" id="eiv:EIN_064500"/>
<dbReference type="GeneID" id="14883230"/>
<evidence type="ECO:0000256" key="2">
    <source>
        <dbReference type="ARBA" id="ARBA00022692"/>
    </source>
</evidence>
<evidence type="ECO:0000256" key="1">
    <source>
        <dbReference type="ARBA" id="ARBA00004141"/>
    </source>
</evidence>
<evidence type="ECO:0000256" key="3">
    <source>
        <dbReference type="ARBA" id="ARBA00022989"/>
    </source>
</evidence>
<accession>A0A0A1TXI3</accession>
<sequence>MIEYLVVDRMRKKEFIVLGVTTFVIIATTLGLSYCNTLSILDDTAVPVIVNLNNFTNGEYLLRQNVSLSVYNQWVKLSMSLRPENTMNRTTITFDTRTRLSIVTDDTYDVYTSQQQMVTSCYIFSCEDMVIFSDKAVKEASYIISIVIIDSSGEIERNNFEVEFNTAKAKPWSTLLSLTVTLVLIVTILIVLIAFVIHAIVTKQWTIYVWFNALLLLGSALCSNPFELIGYFENFMWLSLLGDFLSEIYTFILVVYIFFHIDHLKYLAIDAPYPIMQWVLRSIVLVCFFALSITFFFVRLLQNRSPLVSSTSNLANDVRGVSDFLEFVLLFWVVLLILFSFTEVTNPINRKRLFYLAPLSFIVSVDCFLQLFLRNTTNDFPIPGFLVKIANTYCVLLMCIGFHQIMFKHSTTKVEQPGSLYEEIDSDQSMDFN</sequence>
<dbReference type="VEuPathDB" id="AmoebaDB:EIN_064500"/>
<name>A0A0A1TXI3_ENTIV</name>
<dbReference type="OMA" id="NPIMDDI"/>
<dbReference type="PANTHER" id="PTHR31918">
    <property type="entry name" value="TRANSMEMBRANE PROTEIN 181"/>
    <property type="match status" value="1"/>
</dbReference>
<organism evidence="7 8">
    <name type="scientific">Entamoeba invadens IP1</name>
    <dbReference type="NCBI Taxonomy" id="370355"/>
    <lineage>
        <taxon>Eukaryota</taxon>
        <taxon>Amoebozoa</taxon>
        <taxon>Evosea</taxon>
        <taxon>Archamoebae</taxon>
        <taxon>Mastigamoebida</taxon>
        <taxon>Entamoebidae</taxon>
        <taxon>Entamoeba</taxon>
    </lineage>
</organism>
<feature type="transmembrane region" description="Helical" evidence="5">
    <location>
        <begin position="235"/>
        <end position="259"/>
    </location>
</feature>
<feature type="transmembrane region" description="Helical" evidence="5">
    <location>
        <begin position="15"/>
        <end position="34"/>
    </location>
</feature>
<evidence type="ECO:0000259" key="6">
    <source>
        <dbReference type="Pfam" id="PF06664"/>
    </source>
</evidence>
<dbReference type="GO" id="GO:0016020">
    <property type="term" value="C:membrane"/>
    <property type="evidence" value="ECO:0007669"/>
    <property type="project" value="UniProtKB-SubCell"/>
</dbReference>
<comment type="subcellular location">
    <subcellularLocation>
        <location evidence="1">Membrane</location>
        <topology evidence="1">Multi-pass membrane protein</topology>
    </subcellularLocation>
</comment>
<dbReference type="InterPro" id="IPR047843">
    <property type="entry name" value="WLS-like_TM"/>
</dbReference>
<dbReference type="OrthoDB" id="27673at2759"/>
<evidence type="ECO:0000256" key="5">
    <source>
        <dbReference type="SAM" id="Phobius"/>
    </source>
</evidence>
<feature type="transmembrane region" description="Helical" evidence="5">
    <location>
        <begin position="175"/>
        <end position="201"/>
    </location>
</feature>
<feature type="transmembrane region" description="Helical" evidence="5">
    <location>
        <begin position="279"/>
        <end position="301"/>
    </location>
</feature>
<gene>
    <name evidence="7" type="ORF">EIN_064500</name>
</gene>
<feature type="transmembrane region" description="Helical" evidence="5">
    <location>
        <begin position="353"/>
        <end position="373"/>
    </location>
</feature>
<feature type="transmembrane region" description="Helical" evidence="5">
    <location>
        <begin position="321"/>
        <end position="341"/>
    </location>
</feature>
<dbReference type="PANTHER" id="PTHR31918:SF1">
    <property type="entry name" value="TRANSMEMBRANE PROTEIN 181"/>
    <property type="match status" value="1"/>
</dbReference>
<evidence type="ECO:0000313" key="7">
    <source>
        <dbReference type="EMBL" id="ELP84225.1"/>
    </source>
</evidence>
<evidence type="ECO:0000256" key="4">
    <source>
        <dbReference type="ARBA" id="ARBA00023136"/>
    </source>
</evidence>
<dbReference type="EMBL" id="KB207140">
    <property type="protein sequence ID" value="ELP84225.1"/>
    <property type="molecule type" value="Genomic_DNA"/>
</dbReference>
<dbReference type="RefSeq" id="XP_004183571.1">
    <property type="nucleotide sequence ID" value="XM_004183523.1"/>
</dbReference>
<dbReference type="Proteomes" id="UP000014680">
    <property type="component" value="Unassembled WGS sequence"/>
</dbReference>
<protein>
    <recommendedName>
        <fullName evidence="6">Wntless-like transmembrane domain-containing protein</fullName>
    </recommendedName>
</protein>
<keyword evidence="4 5" id="KW-0472">Membrane</keyword>
<dbReference type="Pfam" id="PF06664">
    <property type="entry name" value="WLS-like_TM"/>
    <property type="match status" value="1"/>
</dbReference>
<keyword evidence="2 5" id="KW-0812">Transmembrane</keyword>
<proteinExistence type="predicted"/>
<reference evidence="7 8" key="1">
    <citation type="submission" date="2012-10" db="EMBL/GenBank/DDBJ databases">
        <authorList>
            <person name="Zafar N."/>
            <person name="Inman J."/>
            <person name="Hall N."/>
            <person name="Lorenzi H."/>
            <person name="Caler E."/>
        </authorList>
    </citation>
    <scope>NUCLEOTIDE SEQUENCE [LARGE SCALE GENOMIC DNA]</scope>
    <source>
        <strain evidence="7 8">IP1</strain>
    </source>
</reference>
<keyword evidence="3 5" id="KW-1133">Transmembrane helix</keyword>
<feature type="transmembrane region" description="Helical" evidence="5">
    <location>
        <begin position="208"/>
        <end position="229"/>
    </location>
</feature>
<feature type="transmembrane region" description="Helical" evidence="5">
    <location>
        <begin position="385"/>
        <end position="403"/>
    </location>
</feature>
<feature type="domain" description="Wntless-like transmembrane" evidence="6">
    <location>
        <begin position="176"/>
        <end position="399"/>
    </location>
</feature>
<dbReference type="InterPro" id="IPR040416">
    <property type="entry name" value="TMEM181"/>
</dbReference>